<name>A0A5C3QAJ2_9AGAR</name>
<reference evidence="2 3" key="1">
    <citation type="journal article" date="2019" name="Nat. Ecol. Evol.">
        <title>Megaphylogeny resolves global patterns of mushroom evolution.</title>
        <authorList>
            <person name="Varga T."/>
            <person name="Krizsan K."/>
            <person name="Foldi C."/>
            <person name="Dima B."/>
            <person name="Sanchez-Garcia M."/>
            <person name="Sanchez-Ramirez S."/>
            <person name="Szollosi G.J."/>
            <person name="Szarkandi J.G."/>
            <person name="Papp V."/>
            <person name="Albert L."/>
            <person name="Andreopoulos W."/>
            <person name="Angelini C."/>
            <person name="Antonin V."/>
            <person name="Barry K.W."/>
            <person name="Bougher N.L."/>
            <person name="Buchanan P."/>
            <person name="Buyck B."/>
            <person name="Bense V."/>
            <person name="Catcheside P."/>
            <person name="Chovatia M."/>
            <person name="Cooper J."/>
            <person name="Damon W."/>
            <person name="Desjardin D."/>
            <person name="Finy P."/>
            <person name="Geml J."/>
            <person name="Haridas S."/>
            <person name="Hughes K."/>
            <person name="Justo A."/>
            <person name="Karasinski D."/>
            <person name="Kautmanova I."/>
            <person name="Kiss B."/>
            <person name="Kocsube S."/>
            <person name="Kotiranta H."/>
            <person name="LaButti K.M."/>
            <person name="Lechner B.E."/>
            <person name="Liimatainen K."/>
            <person name="Lipzen A."/>
            <person name="Lukacs Z."/>
            <person name="Mihaltcheva S."/>
            <person name="Morgado L.N."/>
            <person name="Niskanen T."/>
            <person name="Noordeloos M.E."/>
            <person name="Ohm R.A."/>
            <person name="Ortiz-Santana B."/>
            <person name="Ovrebo C."/>
            <person name="Racz N."/>
            <person name="Riley R."/>
            <person name="Savchenko A."/>
            <person name="Shiryaev A."/>
            <person name="Soop K."/>
            <person name="Spirin V."/>
            <person name="Szebenyi C."/>
            <person name="Tomsovsky M."/>
            <person name="Tulloss R.E."/>
            <person name="Uehling J."/>
            <person name="Grigoriev I.V."/>
            <person name="Vagvolgyi C."/>
            <person name="Papp T."/>
            <person name="Martin F.M."/>
            <person name="Miettinen O."/>
            <person name="Hibbett D.S."/>
            <person name="Nagy L.G."/>
        </authorList>
    </citation>
    <scope>NUCLEOTIDE SEQUENCE [LARGE SCALE GENOMIC DNA]</scope>
    <source>
        <strain evidence="2 3">CBS 309.79</strain>
    </source>
</reference>
<sequence length="147" mass="15678">MVETEEVFLLDQIQPPYRYHNDTAHLLAIVQEPSYINRRHPSSTTSATVLKPSTASTPTSASTPAIVSTLDSALNSAIAQTASPVFQRVNITKLKPASTTLNPAAATSKLATASTPFTEPELATALKPTSTFSSTNTSRVRICFGSR</sequence>
<evidence type="ECO:0000313" key="3">
    <source>
        <dbReference type="Proteomes" id="UP000305067"/>
    </source>
</evidence>
<accession>A0A5C3QAJ2</accession>
<keyword evidence="3" id="KW-1185">Reference proteome</keyword>
<feature type="region of interest" description="Disordered" evidence="1">
    <location>
        <begin position="38"/>
        <end position="62"/>
    </location>
</feature>
<feature type="compositionally biased region" description="Low complexity" evidence="1">
    <location>
        <begin position="52"/>
        <end position="62"/>
    </location>
</feature>
<protein>
    <submittedName>
        <fullName evidence="2">Uncharacterized protein</fullName>
    </submittedName>
</protein>
<dbReference type="Proteomes" id="UP000305067">
    <property type="component" value="Unassembled WGS sequence"/>
</dbReference>
<evidence type="ECO:0000313" key="2">
    <source>
        <dbReference type="EMBL" id="TFK95483.1"/>
    </source>
</evidence>
<evidence type="ECO:0000256" key="1">
    <source>
        <dbReference type="SAM" id="MobiDB-lite"/>
    </source>
</evidence>
<proteinExistence type="predicted"/>
<organism evidence="2 3">
    <name type="scientific">Pterulicium gracile</name>
    <dbReference type="NCBI Taxonomy" id="1884261"/>
    <lineage>
        <taxon>Eukaryota</taxon>
        <taxon>Fungi</taxon>
        <taxon>Dikarya</taxon>
        <taxon>Basidiomycota</taxon>
        <taxon>Agaricomycotina</taxon>
        <taxon>Agaricomycetes</taxon>
        <taxon>Agaricomycetidae</taxon>
        <taxon>Agaricales</taxon>
        <taxon>Pleurotineae</taxon>
        <taxon>Pterulaceae</taxon>
        <taxon>Pterulicium</taxon>
    </lineage>
</organism>
<dbReference type="AlphaFoldDB" id="A0A5C3QAJ2"/>
<gene>
    <name evidence="2" type="ORF">BDV98DRAFT_598529</name>
</gene>
<dbReference type="EMBL" id="ML178883">
    <property type="protein sequence ID" value="TFK95483.1"/>
    <property type="molecule type" value="Genomic_DNA"/>
</dbReference>